<dbReference type="Proteomes" id="UP000183365">
    <property type="component" value="Unassembled WGS sequence"/>
</dbReference>
<dbReference type="GO" id="GO:0016020">
    <property type="term" value="C:membrane"/>
    <property type="evidence" value="ECO:0007669"/>
    <property type="project" value="UniProtKB-SubCell"/>
</dbReference>
<dbReference type="SUPFAM" id="SSF103506">
    <property type="entry name" value="Mitochondrial carrier"/>
    <property type="match status" value="1"/>
</dbReference>
<evidence type="ECO:0000256" key="1">
    <source>
        <dbReference type="ARBA" id="ARBA00004370"/>
    </source>
</evidence>
<sequence>MNTLTLYSDDTPKGHAMFFGGKLIDTFFCQPLEYFKVARQVEYVTNTKKYFMDNGLSKHYKSVLDLNINGYLTGQTMSLLQAGSYGLNAIFLYPLMLQYFNSINDTSPNKEFKNSLYAGAAVGTVQGIINVPLENLKLRQIGNRLLSNYPKDFKFNEHPNSFVVSDFQLDDIQNQNKTHVNKAKAKQNGIGIKNKEYIESLKKLDSSLTTKRGNAMSYIDLKHRITLGYSGVKTNSEYYNILKVCKKSADSMLKKPSVGVISTIKEMIESGKFDGKNIFLNAWYLTVPIAIIETTIFIASLQKLRQCVYEYNSGVEYQDMSIGGKAYLNIKELSYKIPGLHQFAPLFIGIPSAFLTVALTQPLDSLKTILQSGLFHRFRALSDSKVFTLPTQNVISAFKAYYGSYVDVGKLYNGALFRFLKLSLIHVGLGFTFSRSITNYLDTYLEKRKLAS</sequence>
<keyword evidence="6" id="KW-1185">Reference proteome</keyword>
<accession>A0A1L0FQ70</accession>
<keyword evidence="2" id="KW-0812">Transmembrane</keyword>
<keyword evidence="4" id="KW-0472">Membrane</keyword>
<evidence type="ECO:0000256" key="4">
    <source>
        <dbReference type="ARBA" id="ARBA00023136"/>
    </source>
</evidence>
<dbReference type="AlphaFoldDB" id="A0A1L0FQ70"/>
<evidence type="ECO:0000256" key="3">
    <source>
        <dbReference type="ARBA" id="ARBA00022989"/>
    </source>
</evidence>
<keyword evidence="3" id="KW-1133">Transmembrane helix</keyword>
<organism evidence="5 6">
    <name type="scientific">Hanseniaspora guilliermondii</name>
    <dbReference type="NCBI Taxonomy" id="56406"/>
    <lineage>
        <taxon>Eukaryota</taxon>
        <taxon>Fungi</taxon>
        <taxon>Dikarya</taxon>
        <taxon>Ascomycota</taxon>
        <taxon>Saccharomycotina</taxon>
        <taxon>Saccharomycetes</taxon>
        <taxon>Saccharomycodales</taxon>
        <taxon>Saccharomycodaceae</taxon>
        <taxon>Hanseniaspora</taxon>
    </lineage>
</organism>
<dbReference type="OrthoDB" id="44467at2759"/>
<dbReference type="InterPro" id="IPR023395">
    <property type="entry name" value="MCP_dom_sf"/>
</dbReference>
<comment type="subcellular location">
    <subcellularLocation>
        <location evidence="1">Membrane</location>
    </subcellularLocation>
</comment>
<protein>
    <recommendedName>
        <fullName evidence="7">Mitochondrial carrier protein</fullName>
    </recommendedName>
</protein>
<reference evidence="6" key="1">
    <citation type="submission" date="2016-11" db="EMBL/GenBank/DDBJ databases">
        <authorList>
            <person name="Guldener U."/>
        </authorList>
    </citation>
    <scope>NUCLEOTIDE SEQUENCE [LARGE SCALE GENOMIC DNA]</scope>
</reference>
<dbReference type="VEuPathDB" id="FungiDB:HGUI_03919"/>
<dbReference type="Gene3D" id="1.50.40.10">
    <property type="entry name" value="Mitochondrial carrier domain"/>
    <property type="match status" value="1"/>
</dbReference>
<proteinExistence type="predicted"/>
<gene>
    <name evidence="5" type="ORF">HGUI_03919</name>
</gene>
<evidence type="ECO:0008006" key="7">
    <source>
        <dbReference type="Google" id="ProtNLM"/>
    </source>
</evidence>
<dbReference type="EMBL" id="FQNF01000137">
    <property type="protein sequence ID" value="SGZ41718.1"/>
    <property type="molecule type" value="Genomic_DNA"/>
</dbReference>
<evidence type="ECO:0000256" key="2">
    <source>
        <dbReference type="ARBA" id="ARBA00022692"/>
    </source>
</evidence>
<evidence type="ECO:0000313" key="5">
    <source>
        <dbReference type="EMBL" id="SGZ41718.1"/>
    </source>
</evidence>
<name>A0A1L0FQ70_9ASCO</name>
<evidence type="ECO:0000313" key="6">
    <source>
        <dbReference type="Proteomes" id="UP000183365"/>
    </source>
</evidence>